<name>A0A7V8J3Z5_PSEPU</name>
<comment type="caution">
    <text evidence="2">The sequence shown here is derived from an EMBL/GenBank/DDBJ whole genome shotgun (WGS) entry which is preliminary data.</text>
</comment>
<evidence type="ECO:0000313" key="2">
    <source>
        <dbReference type="EMBL" id="KAF0254057.1"/>
    </source>
</evidence>
<organism evidence="2 3">
    <name type="scientific">Pseudomonas putida</name>
    <name type="common">Arthrobacter siderocapsulatus</name>
    <dbReference type="NCBI Taxonomy" id="303"/>
    <lineage>
        <taxon>Bacteria</taxon>
        <taxon>Pseudomonadati</taxon>
        <taxon>Pseudomonadota</taxon>
        <taxon>Gammaproteobacteria</taxon>
        <taxon>Pseudomonadales</taxon>
        <taxon>Pseudomonadaceae</taxon>
        <taxon>Pseudomonas</taxon>
    </lineage>
</organism>
<proteinExistence type="predicted"/>
<gene>
    <name evidence="2" type="ORF">GN299_15295</name>
</gene>
<dbReference type="Gene3D" id="1.10.260.40">
    <property type="entry name" value="lambda repressor-like DNA-binding domains"/>
    <property type="match status" value="1"/>
</dbReference>
<dbReference type="InterPro" id="IPR010982">
    <property type="entry name" value="Lambda_DNA-bd_dom_sf"/>
</dbReference>
<protein>
    <submittedName>
        <fullName evidence="2">Helix-turn-helix domain-containing protein</fullName>
    </submittedName>
</protein>
<dbReference type="PROSITE" id="PS50943">
    <property type="entry name" value="HTH_CROC1"/>
    <property type="match status" value="1"/>
</dbReference>
<accession>A0A7V8J3Z5</accession>
<dbReference type="SUPFAM" id="SSF47413">
    <property type="entry name" value="lambda repressor-like DNA-binding domains"/>
    <property type="match status" value="1"/>
</dbReference>
<dbReference type="InterPro" id="IPR001387">
    <property type="entry name" value="Cro/C1-type_HTH"/>
</dbReference>
<evidence type="ECO:0000313" key="3">
    <source>
        <dbReference type="Proteomes" id="UP000442695"/>
    </source>
</evidence>
<reference evidence="2 3" key="1">
    <citation type="submission" date="2019-12" db="EMBL/GenBank/DDBJ databases">
        <authorList>
            <person name="Woiski C."/>
        </authorList>
    </citation>
    <scope>NUCLEOTIDE SEQUENCE [LARGE SCALE GENOMIC DNA]</scope>
    <source>
        <strain evidence="2 3">BOE100</strain>
    </source>
</reference>
<dbReference type="CDD" id="cd00093">
    <property type="entry name" value="HTH_XRE"/>
    <property type="match status" value="1"/>
</dbReference>
<dbReference type="AlphaFoldDB" id="A0A7V8J3Z5"/>
<dbReference type="Pfam" id="PF01381">
    <property type="entry name" value="HTH_3"/>
    <property type="match status" value="1"/>
</dbReference>
<evidence type="ECO:0000259" key="1">
    <source>
        <dbReference type="PROSITE" id="PS50943"/>
    </source>
</evidence>
<sequence length="58" mass="6397">MGIELSGGCLSALRSRLGLHQEQLAEQLGVSRPTLSRWENDTPPRWVSFAVTALAFKD</sequence>
<dbReference type="GO" id="GO:0003677">
    <property type="term" value="F:DNA binding"/>
    <property type="evidence" value="ECO:0007669"/>
    <property type="project" value="InterPro"/>
</dbReference>
<feature type="domain" description="HTH cro/C1-type" evidence="1">
    <location>
        <begin position="10"/>
        <end position="41"/>
    </location>
</feature>
<dbReference type="EMBL" id="WOWR01000018">
    <property type="protein sequence ID" value="KAF0254057.1"/>
    <property type="molecule type" value="Genomic_DNA"/>
</dbReference>
<dbReference type="Proteomes" id="UP000442695">
    <property type="component" value="Unassembled WGS sequence"/>
</dbReference>